<keyword evidence="4" id="KW-1185">Reference proteome</keyword>
<dbReference type="EMBL" id="JALPRF010000006">
    <property type="protein sequence ID" value="MCK8495148.1"/>
    <property type="molecule type" value="Genomic_DNA"/>
</dbReference>
<sequence>MQFIPTKVHGILDYLSGLLFMVSPWLFGFADGTAAQWVPVVLGALALVYSIFTDYERGFIKVIPMPAHLSMDVMSGVVMAASPWLFGFADRVYLPHVIFGLFEIGAGLMTQRRAYLDSLGQHLSDAKTNL</sequence>
<evidence type="ECO:0000259" key="2">
    <source>
        <dbReference type="Pfam" id="PF03779"/>
    </source>
</evidence>
<dbReference type="InterPro" id="IPR005530">
    <property type="entry name" value="SPW"/>
</dbReference>
<feature type="transmembrane region" description="Helical" evidence="1">
    <location>
        <begin position="12"/>
        <end position="30"/>
    </location>
</feature>
<proteinExistence type="predicted"/>
<keyword evidence="1" id="KW-0812">Transmembrane</keyword>
<gene>
    <name evidence="3" type="ORF">M0L20_24970</name>
</gene>
<evidence type="ECO:0000313" key="4">
    <source>
        <dbReference type="Proteomes" id="UP001202180"/>
    </source>
</evidence>
<accession>A0ABT0HSJ4</accession>
<organism evidence="3 4">
    <name type="scientific">Spirosoma liriopis</name>
    <dbReference type="NCBI Taxonomy" id="2937440"/>
    <lineage>
        <taxon>Bacteria</taxon>
        <taxon>Pseudomonadati</taxon>
        <taxon>Bacteroidota</taxon>
        <taxon>Cytophagia</taxon>
        <taxon>Cytophagales</taxon>
        <taxon>Cytophagaceae</taxon>
        <taxon>Spirosoma</taxon>
    </lineage>
</organism>
<evidence type="ECO:0000313" key="3">
    <source>
        <dbReference type="EMBL" id="MCK8495148.1"/>
    </source>
</evidence>
<feature type="domain" description="SPW repeat-containing integral membrane" evidence="2">
    <location>
        <begin position="9"/>
        <end position="108"/>
    </location>
</feature>
<evidence type="ECO:0000256" key="1">
    <source>
        <dbReference type="SAM" id="Phobius"/>
    </source>
</evidence>
<feature type="transmembrane region" description="Helical" evidence="1">
    <location>
        <begin position="36"/>
        <end position="55"/>
    </location>
</feature>
<dbReference type="RefSeq" id="WP_232563431.1">
    <property type="nucleotide sequence ID" value="NZ_JALPRF010000006.1"/>
</dbReference>
<protein>
    <submittedName>
        <fullName evidence="3">SPW repeat protein</fullName>
    </submittedName>
</protein>
<reference evidence="3 4" key="1">
    <citation type="submission" date="2022-04" db="EMBL/GenBank/DDBJ databases">
        <title>Spirosoma sp. strain RP8 genome sequencing and assembly.</title>
        <authorList>
            <person name="Jung Y."/>
        </authorList>
    </citation>
    <scope>NUCLEOTIDE SEQUENCE [LARGE SCALE GENOMIC DNA]</scope>
    <source>
        <strain evidence="3 4">RP8</strain>
    </source>
</reference>
<keyword evidence="1" id="KW-0472">Membrane</keyword>
<name>A0ABT0HSJ4_9BACT</name>
<dbReference type="Proteomes" id="UP001202180">
    <property type="component" value="Unassembled WGS sequence"/>
</dbReference>
<dbReference type="Pfam" id="PF03779">
    <property type="entry name" value="SPW"/>
    <property type="match status" value="1"/>
</dbReference>
<keyword evidence="1" id="KW-1133">Transmembrane helix</keyword>
<comment type="caution">
    <text evidence="3">The sequence shown here is derived from an EMBL/GenBank/DDBJ whole genome shotgun (WGS) entry which is preliminary data.</text>
</comment>